<organism evidence="2 4">
    <name type="scientific">Anaerobutyricum hallii</name>
    <dbReference type="NCBI Taxonomy" id="39488"/>
    <lineage>
        <taxon>Bacteria</taxon>
        <taxon>Bacillati</taxon>
        <taxon>Bacillota</taxon>
        <taxon>Clostridia</taxon>
        <taxon>Lachnospirales</taxon>
        <taxon>Lachnospiraceae</taxon>
        <taxon>Anaerobutyricum</taxon>
    </lineage>
</organism>
<protein>
    <submittedName>
        <fullName evidence="2">DUF1189 domain-containing protein</fullName>
    </submittedName>
</protein>
<feature type="transmembrane region" description="Helical" evidence="1">
    <location>
        <begin position="35"/>
        <end position="58"/>
    </location>
</feature>
<proteinExistence type="predicted"/>
<dbReference type="Pfam" id="PF06691">
    <property type="entry name" value="DUF1189"/>
    <property type="match status" value="1"/>
</dbReference>
<evidence type="ECO:0000313" key="2">
    <source>
        <dbReference type="EMBL" id="RGI86995.1"/>
    </source>
</evidence>
<keyword evidence="1" id="KW-1133">Transmembrane helix</keyword>
<keyword evidence="1" id="KW-0472">Membrane</keyword>
<reference evidence="4 5" key="1">
    <citation type="submission" date="2018-08" db="EMBL/GenBank/DDBJ databases">
        <title>A genome reference for cultivated species of the human gut microbiota.</title>
        <authorList>
            <person name="Zou Y."/>
            <person name="Xue W."/>
            <person name="Luo G."/>
        </authorList>
    </citation>
    <scope>NUCLEOTIDE SEQUENCE [LARGE SCALE GENOMIC DNA]</scope>
    <source>
        <strain evidence="3 5">AF31-17AC</strain>
        <strain evidence="2 4">TM10-1AC</strain>
    </source>
</reference>
<evidence type="ECO:0000256" key="1">
    <source>
        <dbReference type="SAM" id="Phobius"/>
    </source>
</evidence>
<evidence type="ECO:0000313" key="5">
    <source>
        <dbReference type="Proteomes" id="UP000283700"/>
    </source>
</evidence>
<feature type="transmembrane region" description="Helical" evidence="1">
    <location>
        <begin position="202"/>
        <end position="222"/>
    </location>
</feature>
<dbReference type="EMBL" id="QSOE01000052">
    <property type="protein sequence ID" value="RGI86995.1"/>
    <property type="molecule type" value="Genomic_DNA"/>
</dbReference>
<feature type="transmembrane region" description="Helical" evidence="1">
    <location>
        <begin position="228"/>
        <end position="250"/>
    </location>
</feature>
<accession>A0A374NKQ3</accession>
<dbReference type="RefSeq" id="WP_082425825.1">
    <property type="nucleotide sequence ID" value="NZ_BLYK01000102.1"/>
</dbReference>
<name>A0A374NKQ3_9FIRM</name>
<gene>
    <name evidence="3" type="ORF">DWZ29_09775</name>
    <name evidence="2" type="ORF">DXD91_08875</name>
</gene>
<comment type="caution">
    <text evidence="2">The sequence shown here is derived from an EMBL/GenBank/DDBJ whole genome shotgun (WGS) entry which is preliminary data.</text>
</comment>
<dbReference type="AlphaFoldDB" id="A0A374NKQ3"/>
<evidence type="ECO:0000313" key="4">
    <source>
        <dbReference type="Proteomes" id="UP000262524"/>
    </source>
</evidence>
<evidence type="ECO:0000313" key="3">
    <source>
        <dbReference type="EMBL" id="RHN12554.1"/>
    </source>
</evidence>
<dbReference type="InterPro" id="IPR009574">
    <property type="entry name" value="DUF1189"/>
</dbReference>
<feature type="transmembrane region" description="Helical" evidence="1">
    <location>
        <begin position="160"/>
        <end position="190"/>
    </location>
</feature>
<sequence>MMQQESKIGFLWQYVIACIHPSQYKELIKKKKGAFVGYVAVLVMFLVLIENVIPFAAWTASVGGLENLVLNRIPKFTLEKGYFQSESPIDFTIGGVVHIKADSSVEEFKESDFKSDYVQELLVGKKNILIKMPGGNQQIVLSQFKNWKLNNKGLAEMLPAFYMFLVFYLVVLLITKAVQYLLVALAFALICRGSVRTTEGKIVSMAESFYIAVYARTLAAVIGSANIALGYMIDSFVLMIVTVFITMGFIMRGEISVLDPQPSKE</sequence>
<dbReference type="Proteomes" id="UP000283700">
    <property type="component" value="Unassembled WGS sequence"/>
</dbReference>
<keyword evidence="1" id="KW-0812">Transmembrane</keyword>
<dbReference type="Proteomes" id="UP000262524">
    <property type="component" value="Unassembled WGS sequence"/>
</dbReference>
<dbReference type="EMBL" id="QRQO01000025">
    <property type="protein sequence ID" value="RHN12554.1"/>
    <property type="molecule type" value="Genomic_DNA"/>
</dbReference>